<gene>
    <name evidence="1" type="ORF">EYF80_006630</name>
</gene>
<dbReference type="Proteomes" id="UP000314294">
    <property type="component" value="Unassembled WGS sequence"/>
</dbReference>
<protein>
    <submittedName>
        <fullName evidence="1">Uncharacterized protein</fullName>
    </submittedName>
</protein>
<evidence type="ECO:0000313" key="1">
    <source>
        <dbReference type="EMBL" id="TNN83023.1"/>
    </source>
</evidence>
<sequence>MTISKIFLFWAPQEKQRTGRRLLARLQLPEGPRLRPIFCPEQLPATGEALPREEGLFVGLLDTVFPWEAKGRGVEVGGPPFLPKAACPLPTVLPDLGCSGLTPGPKVKLFEPTGGGGLHSGAALEVLGLVFGCGFFPLDARTGTGGGDETGAPGDG</sequence>
<organism evidence="1 2">
    <name type="scientific">Liparis tanakae</name>
    <name type="common">Tanaka's snailfish</name>
    <dbReference type="NCBI Taxonomy" id="230148"/>
    <lineage>
        <taxon>Eukaryota</taxon>
        <taxon>Metazoa</taxon>
        <taxon>Chordata</taxon>
        <taxon>Craniata</taxon>
        <taxon>Vertebrata</taxon>
        <taxon>Euteleostomi</taxon>
        <taxon>Actinopterygii</taxon>
        <taxon>Neopterygii</taxon>
        <taxon>Teleostei</taxon>
        <taxon>Neoteleostei</taxon>
        <taxon>Acanthomorphata</taxon>
        <taxon>Eupercaria</taxon>
        <taxon>Perciformes</taxon>
        <taxon>Cottioidei</taxon>
        <taxon>Cottales</taxon>
        <taxon>Liparidae</taxon>
        <taxon>Liparis</taxon>
    </lineage>
</organism>
<keyword evidence="2" id="KW-1185">Reference proteome</keyword>
<name>A0A4Z2J0N7_9TELE</name>
<dbReference type="AlphaFoldDB" id="A0A4Z2J0N7"/>
<reference evidence="1 2" key="1">
    <citation type="submission" date="2019-03" db="EMBL/GenBank/DDBJ databases">
        <title>First draft genome of Liparis tanakae, snailfish: a comprehensive survey of snailfish specific genes.</title>
        <authorList>
            <person name="Kim W."/>
            <person name="Song I."/>
            <person name="Jeong J.-H."/>
            <person name="Kim D."/>
            <person name="Kim S."/>
            <person name="Ryu S."/>
            <person name="Song J.Y."/>
            <person name="Lee S.K."/>
        </authorList>
    </citation>
    <scope>NUCLEOTIDE SEQUENCE [LARGE SCALE GENOMIC DNA]</scope>
    <source>
        <tissue evidence="1">Muscle</tissue>
    </source>
</reference>
<dbReference type="EMBL" id="SRLO01000035">
    <property type="protein sequence ID" value="TNN83023.1"/>
    <property type="molecule type" value="Genomic_DNA"/>
</dbReference>
<evidence type="ECO:0000313" key="2">
    <source>
        <dbReference type="Proteomes" id="UP000314294"/>
    </source>
</evidence>
<proteinExistence type="predicted"/>
<comment type="caution">
    <text evidence="1">The sequence shown here is derived from an EMBL/GenBank/DDBJ whole genome shotgun (WGS) entry which is preliminary data.</text>
</comment>
<accession>A0A4Z2J0N7</accession>